<protein>
    <submittedName>
        <fullName evidence="1">Uncharacterized protein</fullName>
    </submittedName>
</protein>
<dbReference type="Proteomes" id="UP001152964">
    <property type="component" value="Chromosome 4"/>
</dbReference>
<accession>A0ABN8VT24</accession>
<name>A0ABN8VT24_SACEU</name>
<organism evidence="1 2">
    <name type="scientific">Saccharomyces eubayanus</name>
    <name type="common">Yeast</name>
    <dbReference type="NCBI Taxonomy" id="1080349"/>
    <lineage>
        <taxon>Eukaryota</taxon>
        <taxon>Fungi</taxon>
        <taxon>Dikarya</taxon>
        <taxon>Ascomycota</taxon>
        <taxon>Saccharomycotina</taxon>
        <taxon>Saccharomycetes</taxon>
        <taxon>Saccharomycetales</taxon>
        <taxon>Saccharomycetaceae</taxon>
        <taxon>Saccharomyces</taxon>
    </lineage>
</organism>
<evidence type="ECO:0000313" key="2">
    <source>
        <dbReference type="Proteomes" id="UP001152964"/>
    </source>
</evidence>
<reference evidence="1" key="1">
    <citation type="submission" date="2022-08" db="EMBL/GenBank/DDBJ databases">
        <authorList>
            <person name="Byrne P K."/>
        </authorList>
    </citation>
    <scope>NUCLEOTIDE SEQUENCE</scope>
    <source>
        <strain evidence="1">UCD650</strain>
    </source>
</reference>
<gene>
    <name evidence="1" type="primary">U6500D01790</name>
    <name evidence="1" type="ORF">SEUBUCD650_0D01790</name>
</gene>
<dbReference type="EMBL" id="OX291494">
    <property type="protein sequence ID" value="CAI1902323.1"/>
    <property type="molecule type" value="Genomic_DNA"/>
</dbReference>
<sequence length="29" mass="3563">MTRKFCFKPNSTLNSEEFRFPFSLVLYFI</sequence>
<evidence type="ECO:0000313" key="1">
    <source>
        <dbReference type="EMBL" id="CAI1902323.1"/>
    </source>
</evidence>
<proteinExistence type="predicted"/>
<keyword evidence="2" id="KW-1185">Reference proteome</keyword>